<dbReference type="InterPro" id="IPR000421">
    <property type="entry name" value="FA58C"/>
</dbReference>
<reference evidence="5 6" key="1">
    <citation type="submission" date="2017-11" db="EMBL/GenBank/DDBJ databases">
        <title>Genomic Encyclopedia of Archaeal and Bacterial Type Strains, Phase II (KMG-II): From Individual Species to Whole Genera.</title>
        <authorList>
            <person name="Goeker M."/>
        </authorList>
    </citation>
    <scope>NUCLEOTIDE SEQUENCE [LARGE SCALE GENOMIC DNA]</scope>
    <source>
        <strain evidence="5 6">DSM 25625</strain>
    </source>
</reference>
<keyword evidence="3" id="KW-0732">Signal</keyword>
<comment type="caution">
    <text evidence="5">The sequence shown here is derived from an EMBL/GenBank/DDBJ whole genome shotgun (WGS) entry which is preliminary data.</text>
</comment>
<dbReference type="InterPro" id="IPR008928">
    <property type="entry name" value="6-hairpin_glycosidase_sf"/>
</dbReference>
<dbReference type="Gene3D" id="2.60.40.1180">
    <property type="entry name" value="Golgi alpha-mannosidase II"/>
    <property type="match status" value="1"/>
</dbReference>
<evidence type="ECO:0000256" key="3">
    <source>
        <dbReference type="SAM" id="SignalP"/>
    </source>
</evidence>
<feature type="region of interest" description="Disordered" evidence="1">
    <location>
        <begin position="1352"/>
        <end position="1400"/>
    </location>
</feature>
<evidence type="ECO:0000259" key="4">
    <source>
        <dbReference type="PROSITE" id="PS50022"/>
    </source>
</evidence>
<dbReference type="NCBIfam" id="NF047446">
    <property type="entry name" value="barrel_OmpL47"/>
    <property type="match status" value="2"/>
</dbReference>
<dbReference type="GO" id="GO:0005975">
    <property type="term" value="P:carbohydrate metabolic process"/>
    <property type="evidence" value="ECO:0007669"/>
    <property type="project" value="InterPro"/>
</dbReference>
<dbReference type="Pfam" id="PF22633">
    <property type="entry name" value="F5_F8_type_C_2"/>
    <property type="match status" value="2"/>
</dbReference>
<accession>A0A2M9BVB2</accession>
<dbReference type="InterPro" id="IPR013780">
    <property type="entry name" value="Glyco_hydro_b"/>
</dbReference>
<sequence length="1441" mass="151214">MKHQRADIHTQQRTSTRLLSLLVATATVASLATVAVASPAQAAPDDAEWTALQAQLAGITGSWTSQAYSGALTTGMPETALLGNGDVGVVSGGGTGYKTFYVTKGDLWSGSNTAPAGLGSVSIKPVTVPDAGAVDLAVGSTATASNHYQDFTPDRAVNGQWGAGYEGWVTQVGKPQWLALDLGEVKTIARYVVRFDSAARPAETVNNGKDFVVQSSTNGTDWVDVDTVTNNTAGTVEKTVGPITTRYVRLFISEPTQATDADSTNNPRARVGAFELYAPVANVNLALGATATATSNHPDFPASRAVSGAWGPGYEGWVTNVGKPQTITLDLHEPQTIARYVLKHDGAARPAETANNTKNFVVQVSTNNTDWTTVDTVTNNTASITDKSITPVTARYLRITASEPVQNLGEANPRARIGQIELYGSDAPVTPPAPPTQFLEEENILDARVDTDVNIGSADVAMHTWVAANDNVVVTELTSEADEDVALQLETWAGATSGTARAGSTATSGVDGSTLWAARATSPNGNPAWIGRAALATRLLGAELTETGATGPTASGRFTLEPGQTVQIVTGVGGGGRNATDHVQQAEALANPLTEDSVGELRAEHAEWWKQYWLTSHVSLGDPLLEKYYYSALYFMGSASREGKQAPGIFGIWSTQDNAMWDGDYHLNYNAQAPFYGLYSANRADFALPFTQTILDYVPEAQRRAKQDLSRLFPSNIGIGSRPDLANGIDDAVFFPVGIGPFGSTTDDNYHHQTLDSLFNATQFISYYEYTGDTDYLENTAYPYLVKTANFFEKYLQFDDATDEYFMWSAHHEGTWAKNSSPDIGMLKHLLTSLVEESTTLGVDADKRVTWQHILDHLPDMPTSVYNGKTVYSLAEPGTTTIPGDDGGGSDVRDIRPGDQPVNLEFVTPGEQIGINSPADQRQIAIDSLAGMNSWGQDNAFPKVFTIAARIGWPADDIITRLKGQITGHMGPNLRIVSSQHGIEKNGAIEAIDSMLLQSSEGRTNVFANWPADKDASFTKLRAKDAFVVSAAQTGGVVGPVSITSDAGNTMRLTDPWAAPYASVVDGEGQPVEFTLDDGVIAFDTEAGEDYVVSAAELPADTTAPVASATVDPAAPAPSGWYLTLPSATLTASDAESGVASIEYRLGSGEWTAYTAPVVVPDGTASLEYRATDAAGNVSAVQSLPLKVDTVDPTAEASIADDRTVTVTGADAGSGVERLEYSIGAIGDWQAYGSPFAVDTDESVVYVRAADAAGNTGAVEELGFGGAELSRDSVTAGDPVTVTGRGFAPGALVSFTLESEPVAIGTAVADAQGAFSQAVTIPADTLTGDHHVVVGVLGQRVSLPLHVDALVVPTDEPTDVPTDTPTDVPTDTPTDDPGTPSDTPSDAPSSAPSSSAAPVAVDGSLPGTGIAAGAIGGIALLLLAAGASVIIIRRRTRANAE</sequence>
<protein>
    <submittedName>
        <fullName evidence="5">F5/8 type C domain-containing protein</fullName>
    </submittedName>
</protein>
<dbReference type="GO" id="GO:0004560">
    <property type="term" value="F:alpha-L-fucosidase activity"/>
    <property type="evidence" value="ECO:0007669"/>
    <property type="project" value="TreeGrafter"/>
</dbReference>
<dbReference type="EMBL" id="PGFB01000003">
    <property type="protein sequence ID" value="PJJ61889.1"/>
    <property type="molecule type" value="Genomic_DNA"/>
</dbReference>
<dbReference type="PANTHER" id="PTHR31084:SF19">
    <property type="entry name" value="GLYCOSYL HYDROLASE FAMILY 95 N-TERMINAL DOMAIN-CONTAINING PROTEIN"/>
    <property type="match status" value="1"/>
</dbReference>
<dbReference type="InterPro" id="IPR054363">
    <property type="entry name" value="GH95_cat"/>
</dbReference>
<dbReference type="Pfam" id="PF22124">
    <property type="entry name" value="Glyco_hydro_95_cat"/>
    <property type="match status" value="1"/>
</dbReference>
<dbReference type="InterPro" id="IPR008979">
    <property type="entry name" value="Galactose-bd-like_sf"/>
</dbReference>
<keyword evidence="6" id="KW-1185">Reference proteome</keyword>
<feature type="domain" description="F5/8 type C" evidence="4">
    <location>
        <begin position="126"/>
        <end position="250"/>
    </location>
</feature>
<evidence type="ECO:0000256" key="1">
    <source>
        <dbReference type="SAM" id="MobiDB-lite"/>
    </source>
</evidence>
<organism evidence="5 6">
    <name type="scientific">Compostimonas suwonensis</name>
    <dbReference type="NCBI Taxonomy" id="1048394"/>
    <lineage>
        <taxon>Bacteria</taxon>
        <taxon>Bacillati</taxon>
        <taxon>Actinomycetota</taxon>
        <taxon>Actinomycetes</taxon>
        <taxon>Micrococcales</taxon>
        <taxon>Microbacteriaceae</taxon>
        <taxon>Compostimonas</taxon>
    </lineage>
</organism>
<dbReference type="Gene3D" id="2.60.120.260">
    <property type="entry name" value="Galactose-binding domain-like"/>
    <property type="match status" value="2"/>
</dbReference>
<name>A0A2M9BVB2_9MICO</name>
<evidence type="ECO:0000313" key="6">
    <source>
        <dbReference type="Proteomes" id="UP000230161"/>
    </source>
</evidence>
<dbReference type="Proteomes" id="UP000230161">
    <property type="component" value="Unassembled WGS sequence"/>
</dbReference>
<dbReference type="InterPro" id="IPR012341">
    <property type="entry name" value="6hp_glycosidase-like_sf"/>
</dbReference>
<keyword evidence="2" id="KW-0472">Membrane</keyword>
<proteinExistence type="predicted"/>
<feature type="chain" id="PRO_5014747625" evidence="3">
    <location>
        <begin position="43"/>
        <end position="1441"/>
    </location>
</feature>
<dbReference type="PANTHER" id="PTHR31084">
    <property type="entry name" value="ALPHA-L-FUCOSIDASE 2"/>
    <property type="match status" value="1"/>
</dbReference>
<evidence type="ECO:0000313" key="5">
    <source>
        <dbReference type="EMBL" id="PJJ61889.1"/>
    </source>
</evidence>
<dbReference type="RefSeq" id="WP_157802880.1">
    <property type="nucleotide sequence ID" value="NZ_PGFB01000003.1"/>
</dbReference>
<gene>
    <name evidence="5" type="ORF">CLV54_1676</name>
</gene>
<keyword evidence="2" id="KW-0812">Transmembrane</keyword>
<dbReference type="SUPFAM" id="SSF49785">
    <property type="entry name" value="Galactose-binding domain-like"/>
    <property type="match status" value="2"/>
</dbReference>
<feature type="signal peptide" evidence="3">
    <location>
        <begin position="1"/>
        <end position="42"/>
    </location>
</feature>
<keyword evidence="2" id="KW-1133">Transmembrane helix</keyword>
<dbReference type="PROSITE" id="PS50022">
    <property type="entry name" value="FA58C_3"/>
    <property type="match status" value="2"/>
</dbReference>
<evidence type="ECO:0000256" key="2">
    <source>
        <dbReference type="SAM" id="Phobius"/>
    </source>
</evidence>
<feature type="transmembrane region" description="Helical" evidence="2">
    <location>
        <begin position="1410"/>
        <end position="1432"/>
    </location>
</feature>
<dbReference type="SUPFAM" id="SSF48208">
    <property type="entry name" value="Six-hairpin glycosidases"/>
    <property type="match status" value="1"/>
</dbReference>
<feature type="domain" description="F5/8 type C" evidence="4">
    <location>
        <begin position="278"/>
        <end position="425"/>
    </location>
</feature>
<dbReference type="Gene3D" id="1.50.10.10">
    <property type="match status" value="1"/>
</dbReference>
<dbReference type="OrthoDB" id="9802600at2"/>
<dbReference type="InterPro" id="IPR058094">
    <property type="entry name" value="Ig-like_OmpL47-like"/>
</dbReference>